<dbReference type="InterPro" id="IPR028202">
    <property type="entry name" value="Reductase_C"/>
</dbReference>
<evidence type="ECO:0000256" key="3">
    <source>
        <dbReference type="ARBA" id="ARBA00022827"/>
    </source>
</evidence>
<feature type="domain" description="FAD/NAD(P)-binding" evidence="5">
    <location>
        <begin position="3"/>
        <end position="304"/>
    </location>
</feature>
<dbReference type="PRINTS" id="PR00368">
    <property type="entry name" value="FADPNR"/>
</dbReference>
<dbReference type="InterPro" id="IPR016156">
    <property type="entry name" value="FAD/NAD-linked_Rdtase_dimer_sf"/>
</dbReference>
<dbReference type="Gene3D" id="3.50.50.60">
    <property type="entry name" value="FAD/NAD(P)-binding domain"/>
    <property type="match status" value="2"/>
</dbReference>
<dbReference type="InterPro" id="IPR050446">
    <property type="entry name" value="FAD-oxidoreductase/Apoptosis"/>
</dbReference>
<dbReference type="AlphaFoldDB" id="A0A6G7Y2S1"/>
<dbReference type="GO" id="GO:0005737">
    <property type="term" value="C:cytoplasm"/>
    <property type="evidence" value="ECO:0007669"/>
    <property type="project" value="TreeGrafter"/>
</dbReference>
<dbReference type="Proteomes" id="UP000501058">
    <property type="component" value="Chromosome"/>
</dbReference>
<evidence type="ECO:0000256" key="2">
    <source>
        <dbReference type="ARBA" id="ARBA00022630"/>
    </source>
</evidence>
<dbReference type="PRINTS" id="PR00411">
    <property type="entry name" value="PNDRDTASEI"/>
</dbReference>
<protein>
    <submittedName>
        <fullName evidence="7">NAD(P)/FAD-dependent oxidoreductase</fullName>
    </submittedName>
</protein>
<organism evidence="7 8">
    <name type="scientific">Propioniciclava coleopterorum</name>
    <dbReference type="NCBI Taxonomy" id="2714937"/>
    <lineage>
        <taxon>Bacteria</taxon>
        <taxon>Bacillati</taxon>
        <taxon>Actinomycetota</taxon>
        <taxon>Actinomycetes</taxon>
        <taxon>Propionibacteriales</taxon>
        <taxon>Propionibacteriaceae</taxon>
        <taxon>Propioniciclava</taxon>
    </lineage>
</organism>
<evidence type="ECO:0000259" key="6">
    <source>
        <dbReference type="Pfam" id="PF14759"/>
    </source>
</evidence>
<dbReference type="PANTHER" id="PTHR43557">
    <property type="entry name" value="APOPTOSIS-INDUCING FACTOR 1"/>
    <property type="match status" value="1"/>
</dbReference>
<gene>
    <name evidence="7" type="ORF">G7070_00715</name>
</gene>
<sequence>MTRYVIIGGGLGGAKAAEALRDLDGSAEIVLLSGERHLPYERPPLSKEFLQGTKTLTDATVFDAGWYRDNEITLKLGAFATSVDAGQRIVELSDGTNLSYDGLVLATGSRPRSLPLPGIARPGVQTLRTIEEATELREAILALAADGRRLLIIGGGWISLEVAASARTLGAEVTVIARDDRILPALGREWGERFARLHREHGVDLRLSAQVARVDGDGDTGPVSGVTLTDGTTIDGGHLLIAVGADPRLELADLAGVDLDDGVLVGPGLVSSDPAITAVGDIANVENTFLGHRERLQHWAAALKEPDFAARSLVGDASDFDDIPYFFTDQYDWGMEFRGEIPASHRLVQRGPEDAGITFWLDADGVPRAAMNLNVWDDGDAIEAILRARRPVDGSALADEERPLTEFA</sequence>
<keyword evidence="2" id="KW-0285">Flavoprotein</keyword>
<evidence type="ECO:0000259" key="5">
    <source>
        <dbReference type="Pfam" id="PF07992"/>
    </source>
</evidence>
<dbReference type="PANTHER" id="PTHR43557:SF2">
    <property type="entry name" value="RIESKE DOMAIN-CONTAINING PROTEIN-RELATED"/>
    <property type="match status" value="1"/>
</dbReference>
<feature type="domain" description="Reductase C-terminal" evidence="6">
    <location>
        <begin position="325"/>
        <end position="407"/>
    </location>
</feature>
<evidence type="ECO:0000256" key="4">
    <source>
        <dbReference type="ARBA" id="ARBA00023002"/>
    </source>
</evidence>
<dbReference type="GO" id="GO:0016651">
    <property type="term" value="F:oxidoreductase activity, acting on NAD(P)H"/>
    <property type="evidence" value="ECO:0007669"/>
    <property type="project" value="TreeGrafter"/>
</dbReference>
<evidence type="ECO:0000313" key="7">
    <source>
        <dbReference type="EMBL" id="QIK71073.1"/>
    </source>
</evidence>
<dbReference type="Pfam" id="PF07992">
    <property type="entry name" value="Pyr_redox_2"/>
    <property type="match status" value="1"/>
</dbReference>
<accession>A0A6G7Y2S1</accession>
<keyword evidence="8" id="KW-1185">Reference proteome</keyword>
<keyword evidence="3" id="KW-0274">FAD</keyword>
<dbReference type="SUPFAM" id="SSF51905">
    <property type="entry name" value="FAD/NAD(P)-binding domain"/>
    <property type="match status" value="2"/>
</dbReference>
<dbReference type="KEGG" id="prv:G7070_00715"/>
<dbReference type="RefSeq" id="WP_166231031.1">
    <property type="nucleotide sequence ID" value="NZ_CP049865.1"/>
</dbReference>
<dbReference type="EMBL" id="CP049865">
    <property type="protein sequence ID" value="QIK71073.1"/>
    <property type="molecule type" value="Genomic_DNA"/>
</dbReference>
<dbReference type="Pfam" id="PF14759">
    <property type="entry name" value="Reductase_C"/>
    <property type="match status" value="1"/>
</dbReference>
<evidence type="ECO:0000256" key="1">
    <source>
        <dbReference type="ARBA" id="ARBA00001974"/>
    </source>
</evidence>
<dbReference type="InterPro" id="IPR023753">
    <property type="entry name" value="FAD/NAD-binding_dom"/>
</dbReference>
<evidence type="ECO:0000313" key="8">
    <source>
        <dbReference type="Proteomes" id="UP000501058"/>
    </source>
</evidence>
<keyword evidence="4" id="KW-0560">Oxidoreductase</keyword>
<dbReference type="Gene3D" id="3.30.390.30">
    <property type="match status" value="1"/>
</dbReference>
<reference evidence="7 8" key="1">
    <citation type="submission" date="2020-03" db="EMBL/GenBank/DDBJ databases">
        <title>Propioniciclava sp. nov., isolated from Hydrophilus acuminatus.</title>
        <authorList>
            <person name="Hyun D.-W."/>
            <person name="Bae J.-W."/>
        </authorList>
    </citation>
    <scope>NUCLEOTIDE SEQUENCE [LARGE SCALE GENOMIC DNA]</scope>
    <source>
        <strain evidence="7 8">HDW11</strain>
    </source>
</reference>
<dbReference type="InterPro" id="IPR036188">
    <property type="entry name" value="FAD/NAD-bd_sf"/>
</dbReference>
<proteinExistence type="predicted"/>
<dbReference type="SUPFAM" id="SSF55424">
    <property type="entry name" value="FAD/NAD-linked reductases, dimerisation (C-terminal) domain"/>
    <property type="match status" value="1"/>
</dbReference>
<comment type="cofactor">
    <cofactor evidence="1">
        <name>FAD</name>
        <dbReference type="ChEBI" id="CHEBI:57692"/>
    </cofactor>
</comment>
<name>A0A6G7Y2S1_9ACTN</name>